<evidence type="ECO:0000259" key="1">
    <source>
        <dbReference type="Pfam" id="PF10425"/>
    </source>
</evidence>
<accession>A0A4Q9W093</accession>
<reference evidence="2 3" key="1">
    <citation type="journal article" date="2019" name="Sci. Transl. Med.">
        <title>Quorum sensing between bacterial species on the skin protects against epidermal injury in atopic dermatitis.</title>
        <authorList>
            <person name="Williams M.R."/>
        </authorList>
    </citation>
    <scope>NUCLEOTIDE SEQUENCE [LARGE SCALE GENOMIC DNA]</scope>
    <source>
        <strain evidence="2 3">E7</strain>
    </source>
</reference>
<dbReference type="InterPro" id="IPR008966">
    <property type="entry name" value="Adhesion_dom_sf"/>
</dbReference>
<proteinExistence type="predicted"/>
<evidence type="ECO:0000313" key="2">
    <source>
        <dbReference type="EMBL" id="TBW68181.1"/>
    </source>
</evidence>
<organism evidence="2 3">
    <name type="scientific">Staphylococcus lugdunensis</name>
    <dbReference type="NCBI Taxonomy" id="28035"/>
    <lineage>
        <taxon>Bacteria</taxon>
        <taxon>Bacillati</taxon>
        <taxon>Bacillota</taxon>
        <taxon>Bacilli</taxon>
        <taxon>Bacillales</taxon>
        <taxon>Staphylococcaceae</taxon>
        <taxon>Staphylococcus</taxon>
    </lineage>
</organism>
<dbReference type="AlphaFoldDB" id="A0A4Q9W093"/>
<protein>
    <recommendedName>
        <fullName evidence="1">Fibrinogen-binding domain-containing protein</fullName>
    </recommendedName>
</protein>
<dbReference type="GO" id="GO:0007155">
    <property type="term" value="P:cell adhesion"/>
    <property type="evidence" value="ECO:0007669"/>
    <property type="project" value="InterPro"/>
</dbReference>
<dbReference type="SUPFAM" id="SSF49401">
    <property type="entry name" value="Bacterial adhesins"/>
    <property type="match status" value="1"/>
</dbReference>
<gene>
    <name evidence="2" type="ORF">EQ812_13745</name>
</gene>
<feature type="non-terminal residue" evidence="2">
    <location>
        <position position="1"/>
    </location>
</feature>
<name>A0A4Q9W093_STALU</name>
<dbReference type="EMBL" id="SCHB01000261">
    <property type="protein sequence ID" value="TBW68181.1"/>
    <property type="molecule type" value="Genomic_DNA"/>
</dbReference>
<sequence length="145" mass="16232">NHTVEQTIYINPLRYSAKETNVNISGNGDEGSTIIDDSTIIKVYKVGDNQNLPDSNRIYDYSEYEDVTNDDYAQLGNNNDVNINIGNIDSPYIIKVISKYVPNKDDYTTIQQTVTMQTTINEYTFEASYDNTIAFSTSSGQGQGD</sequence>
<feature type="domain" description="Fibrinogen-binding" evidence="1">
    <location>
        <begin position="1"/>
        <end position="131"/>
    </location>
</feature>
<dbReference type="InterPro" id="IPR011266">
    <property type="entry name" value="Adhesin_Fg-bd_dom_2"/>
</dbReference>
<dbReference type="Pfam" id="PF10425">
    <property type="entry name" value="SdrG_C_C"/>
    <property type="match status" value="1"/>
</dbReference>
<dbReference type="Proteomes" id="UP000293637">
    <property type="component" value="Unassembled WGS sequence"/>
</dbReference>
<dbReference type="RefSeq" id="WP_206170373.1">
    <property type="nucleotide sequence ID" value="NZ_SCHB01000261.1"/>
</dbReference>
<comment type="caution">
    <text evidence="2">The sequence shown here is derived from an EMBL/GenBank/DDBJ whole genome shotgun (WGS) entry which is preliminary data.</text>
</comment>
<evidence type="ECO:0000313" key="3">
    <source>
        <dbReference type="Proteomes" id="UP000293637"/>
    </source>
</evidence>
<dbReference type="Gene3D" id="2.60.40.1290">
    <property type="match status" value="1"/>
</dbReference>
<feature type="non-terminal residue" evidence="2">
    <location>
        <position position="145"/>
    </location>
</feature>